<dbReference type="PROSITE" id="PS50109">
    <property type="entry name" value="HIS_KIN"/>
    <property type="match status" value="1"/>
</dbReference>
<name>D7DLH1_METV0</name>
<feature type="transmembrane region" description="Helical" evidence="4">
    <location>
        <begin position="52"/>
        <end position="74"/>
    </location>
</feature>
<dbReference type="PANTHER" id="PTHR43065:SF52">
    <property type="entry name" value="SENSOR PROTEIN KINASE PILS"/>
    <property type="match status" value="1"/>
</dbReference>
<evidence type="ECO:0000259" key="5">
    <source>
        <dbReference type="PROSITE" id="PS50109"/>
    </source>
</evidence>
<keyword evidence="4" id="KW-1133">Transmembrane helix</keyword>
<dbReference type="SMART" id="SM00388">
    <property type="entry name" value="HisKA"/>
    <property type="match status" value="1"/>
</dbReference>
<keyword evidence="7" id="KW-1185">Reference proteome</keyword>
<evidence type="ECO:0000313" key="6">
    <source>
        <dbReference type="EMBL" id="ADI28655.1"/>
    </source>
</evidence>
<dbReference type="Pfam" id="PF02518">
    <property type="entry name" value="HATPase_c"/>
    <property type="match status" value="1"/>
</dbReference>
<dbReference type="Gene3D" id="3.30.565.10">
    <property type="entry name" value="Histidine kinase-like ATPase, C-terminal domain"/>
    <property type="match status" value="1"/>
</dbReference>
<dbReference type="InterPro" id="IPR005467">
    <property type="entry name" value="His_kinase_dom"/>
</dbReference>
<dbReference type="InterPro" id="IPR003594">
    <property type="entry name" value="HATPase_dom"/>
</dbReference>
<keyword evidence="6" id="KW-0808">Transferase</keyword>
<reference evidence="7" key="1">
    <citation type="submission" date="2010-05" db="EMBL/GenBank/DDBJ databases">
        <title>Complete sequence of Methylotenera sp. 301.</title>
        <authorList>
            <person name="Lucas S."/>
            <person name="Copeland A."/>
            <person name="Lapidus A."/>
            <person name="Cheng J.-F."/>
            <person name="Bruce D."/>
            <person name="Goodwin L."/>
            <person name="Pitluck S."/>
            <person name="Clum A."/>
            <person name="Land M."/>
            <person name="Hauser L."/>
            <person name="Kyrpides N."/>
            <person name="Ivanova N."/>
            <person name="Chistoservova L."/>
            <person name="Kalyuzhnaya M."/>
            <person name="Woyke T."/>
        </authorList>
    </citation>
    <scope>NUCLEOTIDE SEQUENCE [LARGE SCALE GENOMIC DNA]</scope>
    <source>
        <strain evidence="7">301</strain>
    </source>
</reference>
<sequence length="568" mass="62912">MSFTAVKLTSLNSSSSLSLFKLNPKKLNSEVLDSNVKQSLADSIDLSLQRHAINILNIFRFVLSLVFIVSYLYLGKDSIWQGGYAILTFKLSIAYFIFSIFILLISPLKSDVYRLSLPFQITADIVFIILFMLAAGGITSGLGLLLVIIIVIASLASNGRLSLFYAAIATIGLLLEQSYQILEDNLSAATYTQPVMLGLSCFATAWLAYSLAKRMQHSEALASARGIDIENLSQVNALITQEMQDGVIVVDEDLNIRHSNLQATALLSLAQDNEANFTLTKQAPEIATMFNDWVNGADEKNNSNISISNRELKLRFMPINQQKDSPLSDRNAGAVIFIQDLSQIQTAAQQAKLAALGRLTANIAHEIRNPLSAISHANQLLQEDENNSKSTERLLEIVADNIGRIDQIIKDVLELNRRDRTQQELFEISDFLSSFHAQFCAVEKVLDTQFQLDNLSQKTLSFDKRHLTQILWNLCKNGWEHSQKQAGSLKIICSEFSKSGLSIQIIDDGDGVAEQDQSRLFEPFFTTKNTGNGLGLYISRELAEANGAKLKYQALASGSVFILQLKKA</sequence>
<feature type="transmembrane region" description="Helical" evidence="4">
    <location>
        <begin position="163"/>
        <end position="182"/>
    </location>
</feature>
<dbReference type="Gene3D" id="1.10.287.130">
    <property type="match status" value="1"/>
</dbReference>
<dbReference type="InterPro" id="IPR036890">
    <property type="entry name" value="HATPase_C_sf"/>
</dbReference>
<dbReference type="EC" id="2.7.13.3" evidence="2"/>
<keyword evidence="3" id="KW-0597">Phosphoprotein</keyword>
<dbReference type="InterPro" id="IPR003661">
    <property type="entry name" value="HisK_dim/P_dom"/>
</dbReference>
<reference evidence="6 7" key="2">
    <citation type="journal article" date="2011" name="J. Bacteriol.">
        <title>Genomes of three methylotrophs from a single niche uncover genetic and metabolic divergence of Methylophilaceae.</title>
        <authorList>
            <person name="Lapidus A."/>
            <person name="Clum A."/>
            <person name="Labutti K."/>
            <person name="Kaluzhnaya M.G."/>
            <person name="Lim S."/>
            <person name="Beck D.A."/>
            <person name="Glavina Del Rio T."/>
            <person name="Nolan M."/>
            <person name="Mavromatis K."/>
            <person name="Huntemann M."/>
            <person name="Lucas S."/>
            <person name="Lidstrom M.E."/>
            <person name="Ivanova N."/>
            <person name="Chistoserdova L."/>
        </authorList>
    </citation>
    <scope>NUCLEOTIDE SEQUENCE [LARGE SCALE GENOMIC DNA]</scope>
    <source>
        <strain evidence="6 7">301</strain>
    </source>
</reference>
<dbReference type="EMBL" id="CP002056">
    <property type="protein sequence ID" value="ADI28655.1"/>
    <property type="molecule type" value="Genomic_DNA"/>
</dbReference>
<dbReference type="SMART" id="SM00387">
    <property type="entry name" value="HATPase_c"/>
    <property type="match status" value="1"/>
</dbReference>
<dbReference type="SUPFAM" id="SSF55874">
    <property type="entry name" value="ATPase domain of HSP90 chaperone/DNA topoisomerase II/histidine kinase"/>
    <property type="match status" value="1"/>
</dbReference>
<dbReference type="PANTHER" id="PTHR43065">
    <property type="entry name" value="SENSOR HISTIDINE KINASE"/>
    <property type="match status" value="1"/>
</dbReference>
<feature type="transmembrane region" description="Helical" evidence="4">
    <location>
        <begin position="194"/>
        <end position="212"/>
    </location>
</feature>
<evidence type="ECO:0000313" key="7">
    <source>
        <dbReference type="Proteomes" id="UP000000383"/>
    </source>
</evidence>
<dbReference type="InterPro" id="IPR004358">
    <property type="entry name" value="Sig_transdc_His_kin-like_C"/>
</dbReference>
<comment type="catalytic activity">
    <reaction evidence="1">
        <text>ATP + protein L-histidine = ADP + protein N-phospho-L-histidine.</text>
        <dbReference type="EC" id="2.7.13.3"/>
    </reaction>
</comment>
<organism evidence="6 7">
    <name type="scientific">Methylotenera versatilis (strain 301)</name>
    <dbReference type="NCBI Taxonomy" id="666681"/>
    <lineage>
        <taxon>Bacteria</taxon>
        <taxon>Pseudomonadati</taxon>
        <taxon>Pseudomonadota</taxon>
        <taxon>Betaproteobacteria</taxon>
        <taxon>Nitrosomonadales</taxon>
        <taxon>Methylophilaceae</taxon>
        <taxon>Methylotenera</taxon>
    </lineage>
</organism>
<accession>D7DLH1</accession>
<gene>
    <name evidence="6" type="ordered locus">M301_0268</name>
</gene>
<keyword evidence="6" id="KW-0418">Kinase</keyword>
<evidence type="ECO:0000256" key="1">
    <source>
        <dbReference type="ARBA" id="ARBA00000085"/>
    </source>
</evidence>
<dbReference type="KEGG" id="meh:M301_0268"/>
<dbReference type="InterPro" id="IPR036097">
    <property type="entry name" value="HisK_dim/P_sf"/>
</dbReference>
<protein>
    <recommendedName>
        <fullName evidence="2">histidine kinase</fullName>
        <ecNumber evidence="2">2.7.13.3</ecNumber>
    </recommendedName>
</protein>
<dbReference type="eggNOG" id="COG5000">
    <property type="taxonomic scope" value="Bacteria"/>
</dbReference>
<dbReference type="GO" id="GO:0000155">
    <property type="term" value="F:phosphorelay sensor kinase activity"/>
    <property type="evidence" value="ECO:0007669"/>
    <property type="project" value="InterPro"/>
</dbReference>
<feature type="domain" description="Histidine kinase" evidence="5">
    <location>
        <begin position="362"/>
        <end position="568"/>
    </location>
</feature>
<dbReference type="HOGENOM" id="CLU_000445_114_39_4"/>
<keyword evidence="4" id="KW-0812">Transmembrane</keyword>
<dbReference type="Proteomes" id="UP000000383">
    <property type="component" value="Chromosome"/>
</dbReference>
<dbReference type="Pfam" id="PF25323">
    <property type="entry name" value="6TM_PilS"/>
    <property type="match status" value="1"/>
</dbReference>
<dbReference type="Pfam" id="PF00512">
    <property type="entry name" value="HisKA"/>
    <property type="match status" value="1"/>
</dbReference>
<evidence type="ECO:0000256" key="3">
    <source>
        <dbReference type="ARBA" id="ARBA00022553"/>
    </source>
</evidence>
<dbReference type="STRING" id="666681.M301_0268"/>
<keyword evidence="4" id="KW-0472">Membrane</keyword>
<feature type="transmembrane region" description="Helical" evidence="4">
    <location>
        <begin position="86"/>
        <end position="105"/>
    </location>
</feature>
<dbReference type="AlphaFoldDB" id="D7DLH1"/>
<evidence type="ECO:0000256" key="4">
    <source>
        <dbReference type="SAM" id="Phobius"/>
    </source>
</evidence>
<dbReference type="Gene3D" id="3.30.450.20">
    <property type="entry name" value="PAS domain"/>
    <property type="match status" value="1"/>
</dbReference>
<dbReference type="PRINTS" id="PR00344">
    <property type="entry name" value="BCTRLSENSOR"/>
</dbReference>
<proteinExistence type="predicted"/>
<dbReference type="SUPFAM" id="SSF47384">
    <property type="entry name" value="Homodimeric domain of signal transducing histidine kinase"/>
    <property type="match status" value="1"/>
</dbReference>
<feature type="transmembrane region" description="Helical" evidence="4">
    <location>
        <begin position="125"/>
        <end position="156"/>
    </location>
</feature>
<evidence type="ECO:0000256" key="2">
    <source>
        <dbReference type="ARBA" id="ARBA00012438"/>
    </source>
</evidence>
<dbReference type="CDD" id="cd00082">
    <property type="entry name" value="HisKA"/>
    <property type="match status" value="1"/>
</dbReference>